<dbReference type="SUPFAM" id="SSF57903">
    <property type="entry name" value="FYVE/PHD zinc finger"/>
    <property type="match status" value="1"/>
</dbReference>
<evidence type="ECO:0000313" key="7">
    <source>
        <dbReference type="Proteomes" id="UP000217790"/>
    </source>
</evidence>
<feature type="region of interest" description="Disordered" evidence="4">
    <location>
        <begin position="873"/>
        <end position="930"/>
    </location>
</feature>
<sequence length="930" mass="105146">MPRRASTRTATNHVEQPTHQPSAAPSTAPALPSELVVLRTNWKWAALSQFFFTFSQLMAMDDLSLNDIEEDLVQGNNIYLPRVMQRLLYTLSYDRKVTSSNWQTALRKQYYKRDPAANPIGPEPFLSASKLHTRTTSLVTPDPQSRAKTEDSEVVDKVKNETPATSVPPEEIISDAGQNEETFKSETPAVEEPTQEEDQEEEESRDWLELSMLEKLDSMHLLMEWQFQNSTRLRTLMKSDDDLATWRIEPIGYDSKRNAYWLVGADRLWIQREPPRPPRSSKSLKRKRPEPKAKNKKGKAAATKRARIEPPPKRGRGKGKAKELSPPVGRRGRAAKAQANIKLDAQAKELAELNRQAAARDRSDSGLRTSSRRQPVPPPKSTPRGTRNSARLRGAQNDDEWQAVPEEWLNESVNGGRNTRSKNLKKTGLESEGSSISDLTDLSEEESEEKPEDDEEEEDEEEADQEEADQEEDEEDEPPEPVVEQPEEQYQVPADFIEWETICVTLNEWEHIAERWQNATHYAEKALYKVLTTSIVPVITEELREIVRKKKVEEAVVHRKRSSRIAIKESVREEARQAIAKKAEEEEKMSRARRAEARQQKEEEARQRRENAREQRRKEREAREAQEAKEEGESAGMPVDVVGNGTAVERQANGRHTSNGIASGSRTPAGEDWELDCEICLRRGINLDDGVPMMCCGSCSKWQHISCHDQADLRSGRPRRNWEQVEFICRNCAQTKRPSHYSSSHPPPAAGHDQYLALRAPASTSNSYGNYTAPAYPAYNPYSQATKSHNHPQMSDVRSNAAPAYAPQTKAISFTHYQPQQRGFSQTHSSYNAAPYVQPYGQVAPTTQYGQYTESATNGSNGYAYPRSAPSARWSVTTPAQQPPGYSAAAYPTTERPSAGGRQYPDTQQWQHQPTQKMTDAYSTGYHPNS</sequence>
<feature type="region of interest" description="Disordered" evidence="4">
    <location>
        <begin position="1"/>
        <end position="28"/>
    </location>
</feature>
<dbReference type="InterPro" id="IPR028938">
    <property type="entry name" value="Rsf1-like"/>
</dbReference>
<proteinExistence type="predicted"/>
<feature type="compositionally biased region" description="Acidic residues" evidence="4">
    <location>
        <begin position="441"/>
        <end position="479"/>
    </location>
</feature>
<feature type="domain" description="Zinc finger PHD-type" evidence="5">
    <location>
        <begin position="676"/>
        <end position="733"/>
    </location>
</feature>
<feature type="compositionally biased region" description="Basic and acidic residues" evidence="4">
    <location>
        <begin position="345"/>
        <end position="365"/>
    </location>
</feature>
<keyword evidence="1" id="KW-0479">Metal-binding</keyword>
<dbReference type="GO" id="GO:0008270">
    <property type="term" value="F:zinc ion binding"/>
    <property type="evidence" value="ECO:0007669"/>
    <property type="project" value="UniProtKB-KW"/>
</dbReference>
<feature type="region of interest" description="Disordered" evidence="4">
    <location>
        <begin position="134"/>
        <end position="205"/>
    </location>
</feature>
<feature type="compositionally biased region" description="Basic and acidic residues" evidence="4">
    <location>
        <begin position="145"/>
        <end position="160"/>
    </location>
</feature>
<dbReference type="InterPro" id="IPR013083">
    <property type="entry name" value="Znf_RING/FYVE/PHD"/>
</dbReference>
<dbReference type="STRING" id="47427.A0A2H3EMP1"/>
<dbReference type="SMART" id="SM00249">
    <property type="entry name" value="PHD"/>
    <property type="match status" value="1"/>
</dbReference>
<keyword evidence="3" id="KW-0862">Zinc</keyword>
<feature type="compositionally biased region" description="Polar residues" evidence="4">
    <location>
        <begin position="654"/>
        <end position="666"/>
    </location>
</feature>
<dbReference type="InterPro" id="IPR019786">
    <property type="entry name" value="Zinc_finger_PHD-type_CS"/>
</dbReference>
<keyword evidence="2" id="KW-0863">Zinc-finger</keyword>
<reference evidence="7" key="1">
    <citation type="journal article" date="2017" name="Nat. Ecol. Evol.">
        <title>Genome expansion and lineage-specific genetic innovations in the forest pathogenic fungi Armillaria.</title>
        <authorList>
            <person name="Sipos G."/>
            <person name="Prasanna A.N."/>
            <person name="Walter M.C."/>
            <person name="O'Connor E."/>
            <person name="Balint B."/>
            <person name="Krizsan K."/>
            <person name="Kiss B."/>
            <person name="Hess J."/>
            <person name="Varga T."/>
            <person name="Slot J."/>
            <person name="Riley R."/>
            <person name="Boka B."/>
            <person name="Rigling D."/>
            <person name="Barry K."/>
            <person name="Lee J."/>
            <person name="Mihaltcheva S."/>
            <person name="LaButti K."/>
            <person name="Lipzen A."/>
            <person name="Waldron R."/>
            <person name="Moloney N.M."/>
            <person name="Sperisen C."/>
            <person name="Kredics L."/>
            <person name="Vagvoelgyi C."/>
            <person name="Patrignani A."/>
            <person name="Fitzpatrick D."/>
            <person name="Nagy I."/>
            <person name="Doyle S."/>
            <person name="Anderson J.B."/>
            <person name="Grigoriev I.V."/>
            <person name="Gueldener U."/>
            <person name="Muensterkoetter M."/>
            <person name="Nagy L.G."/>
        </authorList>
    </citation>
    <scope>NUCLEOTIDE SEQUENCE [LARGE SCALE GENOMIC DNA]</scope>
    <source>
        <strain evidence="7">Ar21-2</strain>
    </source>
</reference>
<gene>
    <name evidence="6" type="ORF">ARMGADRAFT_1049605</name>
</gene>
<dbReference type="OrthoDB" id="303107at2759"/>
<dbReference type="InterPro" id="IPR001965">
    <property type="entry name" value="Znf_PHD"/>
</dbReference>
<dbReference type="PANTHER" id="PTHR14296:SF3">
    <property type="entry name" value="DIKAR, ISOFORM F"/>
    <property type="match status" value="1"/>
</dbReference>
<evidence type="ECO:0000259" key="5">
    <source>
        <dbReference type="SMART" id="SM00249"/>
    </source>
</evidence>
<feature type="compositionally biased region" description="Polar residues" evidence="4">
    <location>
        <begin position="7"/>
        <end position="20"/>
    </location>
</feature>
<dbReference type="InParanoid" id="A0A2H3EMP1"/>
<dbReference type="OMA" id="SQFFYTF"/>
<dbReference type="GO" id="GO:0006355">
    <property type="term" value="P:regulation of DNA-templated transcription"/>
    <property type="evidence" value="ECO:0007669"/>
    <property type="project" value="InterPro"/>
</dbReference>
<keyword evidence="7" id="KW-1185">Reference proteome</keyword>
<dbReference type="PANTHER" id="PTHR14296">
    <property type="entry name" value="REMODELING AND SPACING FACTOR 1"/>
    <property type="match status" value="1"/>
</dbReference>
<accession>A0A2H3EMP1</accession>
<organism evidence="6 7">
    <name type="scientific">Armillaria gallica</name>
    <name type="common">Bulbous honey fungus</name>
    <name type="synonym">Armillaria bulbosa</name>
    <dbReference type="NCBI Taxonomy" id="47427"/>
    <lineage>
        <taxon>Eukaryota</taxon>
        <taxon>Fungi</taxon>
        <taxon>Dikarya</taxon>
        <taxon>Basidiomycota</taxon>
        <taxon>Agaricomycotina</taxon>
        <taxon>Agaricomycetes</taxon>
        <taxon>Agaricomycetidae</taxon>
        <taxon>Agaricales</taxon>
        <taxon>Marasmiineae</taxon>
        <taxon>Physalacriaceae</taxon>
        <taxon>Armillaria</taxon>
    </lineage>
</organism>
<feature type="compositionally biased region" description="Basic residues" evidence="4">
    <location>
        <begin position="282"/>
        <end position="305"/>
    </location>
</feature>
<name>A0A2H3EMP1_ARMGA</name>
<dbReference type="Pfam" id="PF00628">
    <property type="entry name" value="PHD"/>
    <property type="match status" value="1"/>
</dbReference>
<dbReference type="GO" id="GO:0031213">
    <property type="term" value="C:RSF complex"/>
    <property type="evidence" value="ECO:0007669"/>
    <property type="project" value="InterPro"/>
</dbReference>
<feature type="region of interest" description="Disordered" evidence="4">
    <location>
        <begin position="272"/>
        <end position="491"/>
    </location>
</feature>
<dbReference type="InterPro" id="IPR011011">
    <property type="entry name" value="Znf_FYVE_PHD"/>
</dbReference>
<feature type="compositionally biased region" description="Polar residues" evidence="4">
    <location>
        <begin position="905"/>
        <end position="930"/>
    </location>
</feature>
<feature type="region of interest" description="Disordered" evidence="4">
    <location>
        <begin position="580"/>
        <end position="669"/>
    </location>
</feature>
<dbReference type="EMBL" id="KZ293644">
    <property type="protein sequence ID" value="PBL03859.1"/>
    <property type="molecule type" value="Genomic_DNA"/>
</dbReference>
<evidence type="ECO:0000313" key="6">
    <source>
        <dbReference type="EMBL" id="PBL03859.1"/>
    </source>
</evidence>
<evidence type="ECO:0000256" key="1">
    <source>
        <dbReference type="ARBA" id="ARBA00022723"/>
    </source>
</evidence>
<feature type="compositionally biased region" description="Acidic residues" evidence="4">
    <location>
        <begin position="193"/>
        <end position="204"/>
    </location>
</feature>
<evidence type="ECO:0000256" key="2">
    <source>
        <dbReference type="ARBA" id="ARBA00022771"/>
    </source>
</evidence>
<dbReference type="PROSITE" id="PS01359">
    <property type="entry name" value="ZF_PHD_1"/>
    <property type="match status" value="1"/>
</dbReference>
<dbReference type="AlphaFoldDB" id="A0A2H3EMP1"/>
<dbReference type="Proteomes" id="UP000217790">
    <property type="component" value="Unassembled WGS sequence"/>
</dbReference>
<evidence type="ECO:0000256" key="4">
    <source>
        <dbReference type="SAM" id="MobiDB-lite"/>
    </source>
</evidence>
<dbReference type="InterPro" id="IPR019787">
    <property type="entry name" value="Znf_PHD-finger"/>
</dbReference>
<evidence type="ECO:0000256" key="3">
    <source>
        <dbReference type="ARBA" id="ARBA00022833"/>
    </source>
</evidence>
<feature type="compositionally biased region" description="Polar residues" evidence="4">
    <location>
        <begin position="134"/>
        <end position="143"/>
    </location>
</feature>
<protein>
    <recommendedName>
        <fullName evidence="5">Zinc finger PHD-type domain-containing protein</fullName>
    </recommendedName>
</protein>
<feature type="compositionally biased region" description="Basic and acidic residues" evidence="4">
    <location>
        <begin position="580"/>
        <end position="632"/>
    </location>
</feature>
<dbReference type="Gene3D" id="3.30.40.10">
    <property type="entry name" value="Zinc/RING finger domain, C3HC4 (zinc finger)"/>
    <property type="match status" value="1"/>
</dbReference>
<dbReference type="CDD" id="cd15489">
    <property type="entry name" value="PHD_SF"/>
    <property type="match status" value="1"/>
</dbReference>